<sequence>MNKMSLHLKRGTRNTMDITTKLQLADGYQMPQQGLGLYKVTDQENLTQVVKTAWQTGYRLFDTAQMYQNEAEVGNALQSLDVSREDYFVTTKVAEMNQGYDATLASVEQSLKDLQMDYVDLLMVHWPLHEQFFDTWRAFERLQEEGLVKSIGTSNFGMIHLQYLATQANEMPVVNQIENHPHLVQPELRNFLRENDIVTQAWAPLGRGSVLAEPVIVEIAKKYHKSPAQVVLRWHLANGTSIIPKSVHPQRVIENGDVYDFSLTVEEMMAIANLNNFTRISQEPEQVYERGSQYPHH</sequence>
<dbReference type="SUPFAM" id="SSF51430">
    <property type="entry name" value="NAD(P)-linked oxidoreductase"/>
    <property type="match status" value="1"/>
</dbReference>
<reference evidence="5 6" key="1">
    <citation type="submission" date="2016-08" db="EMBL/GenBank/DDBJ databases">
        <authorList>
            <person name="Varghese N."/>
            <person name="Submissions Spin"/>
        </authorList>
    </citation>
    <scope>NUCLEOTIDE SEQUENCE [LARGE SCALE GENOMIC DNA]</scope>
    <source>
        <strain evidence="5 6">R-53116</strain>
    </source>
</reference>
<dbReference type="CDD" id="cd19071">
    <property type="entry name" value="AKR_AKR1-5-like"/>
    <property type="match status" value="1"/>
</dbReference>
<feature type="domain" description="NADP-dependent oxidoreductase" evidence="4">
    <location>
        <begin position="39"/>
        <end position="275"/>
    </location>
</feature>
<gene>
    <name evidence="5" type="ORF">GA0061075_11723</name>
</gene>
<dbReference type="InterPro" id="IPR023210">
    <property type="entry name" value="NADP_OxRdtase_dom"/>
</dbReference>
<dbReference type="Gene3D" id="3.20.20.100">
    <property type="entry name" value="NADP-dependent oxidoreductase domain"/>
    <property type="match status" value="1"/>
</dbReference>
<evidence type="ECO:0000256" key="2">
    <source>
        <dbReference type="ARBA" id="ARBA00022857"/>
    </source>
</evidence>
<proteinExistence type="inferred from homology"/>
<name>A0ABY0K4A5_WEIHE</name>
<keyword evidence="2" id="KW-0521">NADP</keyword>
<dbReference type="PROSITE" id="PS00798">
    <property type="entry name" value="ALDOKETO_REDUCTASE_1"/>
    <property type="match status" value="1"/>
</dbReference>
<dbReference type="Proteomes" id="UP000182448">
    <property type="component" value="Unassembled WGS sequence"/>
</dbReference>
<dbReference type="InterPro" id="IPR020471">
    <property type="entry name" value="AKR"/>
</dbReference>
<dbReference type="PANTHER" id="PTHR43827:SF3">
    <property type="entry name" value="NADP-DEPENDENT OXIDOREDUCTASE DOMAIN-CONTAINING PROTEIN"/>
    <property type="match status" value="1"/>
</dbReference>
<dbReference type="InterPro" id="IPR018170">
    <property type="entry name" value="Aldo/ket_reductase_CS"/>
</dbReference>
<protein>
    <submittedName>
        <fullName evidence="5">Aldo/keto reductase</fullName>
    </submittedName>
</protein>
<keyword evidence="3" id="KW-0560">Oxidoreductase</keyword>
<dbReference type="Pfam" id="PF00248">
    <property type="entry name" value="Aldo_ket_red"/>
    <property type="match status" value="1"/>
</dbReference>
<dbReference type="PRINTS" id="PR00069">
    <property type="entry name" value="ALDKETRDTASE"/>
</dbReference>
<organism evidence="5 6">
    <name type="scientific">Weissella hellenica</name>
    <dbReference type="NCBI Taxonomy" id="46256"/>
    <lineage>
        <taxon>Bacteria</taxon>
        <taxon>Bacillati</taxon>
        <taxon>Bacillota</taxon>
        <taxon>Bacilli</taxon>
        <taxon>Lactobacillales</taxon>
        <taxon>Lactobacillaceae</taxon>
        <taxon>Weissella</taxon>
    </lineage>
</organism>
<evidence type="ECO:0000256" key="1">
    <source>
        <dbReference type="ARBA" id="ARBA00007905"/>
    </source>
</evidence>
<evidence type="ECO:0000256" key="3">
    <source>
        <dbReference type="ARBA" id="ARBA00023002"/>
    </source>
</evidence>
<evidence type="ECO:0000313" key="6">
    <source>
        <dbReference type="Proteomes" id="UP000182448"/>
    </source>
</evidence>
<dbReference type="PIRSF" id="PIRSF000097">
    <property type="entry name" value="AKR"/>
    <property type="match status" value="1"/>
</dbReference>
<dbReference type="EMBL" id="FMAW01000017">
    <property type="protein sequence ID" value="SCC11233.1"/>
    <property type="molecule type" value="Genomic_DNA"/>
</dbReference>
<comment type="similarity">
    <text evidence="1">Belongs to the aldo/keto reductase family.</text>
</comment>
<evidence type="ECO:0000259" key="4">
    <source>
        <dbReference type="Pfam" id="PF00248"/>
    </source>
</evidence>
<keyword evidence="6" id="KW-1185">Reference proteome</keyword>
<evidence type="ECO:0000313" key="5">
    <source>
        <dbReference type="EMBL" id="SCC11233.1"/>
    </source>
</evidence>
<comment type="caution">
    <text evidence="5">The sequence shown here is derived from an EMBL/GenBank/DDBJ whole genome shotgun (WGS) entry which is preliminary data.</text>
</comment>
<dbReference type="InterPro" id="IPR036812">
    <property type="entry name" value="NAD(P)_OxRdtase_dom_sf"/>
</dbReference>
<accession>A0ABY0K4A5</accession>
<dbReference type="PANTHER" id="PTHR43827">
    <property type="entry name" value="2,5-DIKETO-D-GLUCONIC ACID REDUCTASE"/>
    <property type="match status" value="1"/>
</dbReference>